<reference evidence="1" key="1">
    <citation type="submission" date="2019-08" db="EMBL/GenBank/DDBJ databases">
        <authorList>
            <person name="Kucharzyk K."/>
            <person name="Murdoch R.W."/>
            <person name="Higgins S."/>
            <person name="Loffler F."/>
        </authorList>
    </citation>
    <scope>NUCLEOTIDE SEQUENCE</scope>
</reference>
<dbReference type="AlphaFoldDB" id="A0A644Y546"/>
<sequence length="52" mass="5765">MTADWKPADIVAEGDDYYLLKAAPGEKAKRILREGDEVIIASQELFDGKVVQ</sequence>
<evidence type="ECO:0000313" key="1">
    <source>
        <dbReference type="EMBL" id="MPM23058.1"/>
    </source>
</evidence>
<name>A0A644Y546_9ZZZZ</name>
<proteinExistence type="predicted"/>
<organism evidence="1">
    <name type="scientific">bioreactor metagenome</name>
    <dbReference type="NCBI Taxonomy" id="1076179"/>
    <lineage>
        <taxon>unclassified sequences</taxon>
        <taxon>metagenomes</taxon>
        <taxon>ecological metagenomes</taxon>
    </lineage>
</organism>
<comment type="caution">
    <text evidence="1">The sequence shown here is derived from an EMBL/GenBank/DDBJ whole genome shotgun (WGS) entry which is preliminary data.</text>
</comment>
<protein>
    <submittedName>
        <fullName evidence="1">Uncharacterized protein</fullName>
    </submittedName>
</protein>
<gene>
    <name evidence="1" type="ORF">SDC9_69521</name>
</gene>
<accession>A0A644Y546</accession>
<dbReference type="EMBL" id="VSSQ01003947">
    <property type="protein sequence ID" value="MPM23058.1"/>
    <property type="molecule type" value="Genomic_DNA"/>
</dbReference>